<evidence type="ECO:0000313" key="3">
    <source>
        <dbReference type="Proteomes" id="UP000539111"/>
    </source>
</evidence>
<dbReference type="EMBL" id="JACBZP010000001">
    <property type="protein sequence ID" value="NYI65910.1"/>
    <property type="molecule type" value="Genomic_DNA"/>
</dbReference>
<dbReference type="InterPro" id="IPR036388">
    <property type="entry name" value="WH-like_DNA-bd_sf"/>
</dbReference>
<dbReference type="InterPro" id="IPR036390">
    <property type="entry name" value="WH_DNA-bd_sf"/>
</dbReference>
<dbReference type="InterPro" id="IPR052526">
    <property type="entry name" value="HTH-type_Bedaq_tolerance"/>
</dbReference>
<name>A0A7Z0A997_9MICO</name>
<dbReference type="SUPFAM" id="SSF46785">
    <property type="entry name" value="Winged helix' DNA-binding domain"/>
    <property type="match status" value="1"/>
</dbReference>
<dbReference type="GO" id="GO:0003700">
    <property type="term" value="F:DNA-binding transcription factor activity"/>
    <property type="evidence" value="ECO:0007669"/>
    <property type="project" value="InterPro"/>
</dbReference>
<sequence>MNDPSPRKLSAIQLANELRIASNRLVRRLRTEKADHEVTDGQYAVLAFIDRRGPQTLTSLSEYEGVKPPSMNRTVNCLVDAGYAVRDPDPDDGRQVRITLTAPGADIVRDTRRRRDAWLATQVRRLDADQRRTLAEAAAILKEVAAK</sequence>
<organism evidence="2 3">
    <name type="scientific">Spelaeicoccus albus</name>
    <dbReference type="NCBI Taxonomy" id="1280376"/>
    <lineage>
        <taxon>Bacteria</taxon>
        <taxon>Bacillati</taxon>
        <taxon>Actinomycetota</taxon>
        <taxon>Actinomycetes</taxon>
        <taxon>Micrococcales</taxon>
        <taxon>Brevibacteriaceae</taxon>
        <taxon>Spelaeicoccus</taxon>
    </lineage>
</organism>
<dbReference type="GO" id="GO:0003677">
    <property type="term" value="F:DNA binding"/>
    <property type="evidence" value="ECO:0007669"/>
    <property type="project" value="UniProtKB-KW"/>
</dbReference>
<evidence type="ECO:0000313" key="2">
    <source>
        <dbReference type="EMBL" id="NYI65910.1"/>
    </source>
</evidence>
<dbReference type="Gene3D" id="1.10.10.10">
    <property type="entry name" value="Winged helix-like DNA-binding domain superfamily/Winged helix DNA-binding domain"/>
    <property type="match status" value="1"/>
</dbReference>
<accession>A0A7Z0A997</accession>
<dbReference type="PANTHER" id="PTHR39515:SF2">
    <property type="entry name" value="HTH-TYPE TRANSCRIPTIONAL REGULATOR RV0880"/>
    <property type="match status" value="1"/>
</dbReference>
<dbReference type="InterPro" id="IPR000835">
    <property type="entry name" value="HTH_MarR-typ"/>
</dbReference>
<dbReference type="Proteomes" id="UP000539111">
    <property type="component" value="Unassembled WGS sequence"/>
</dbReference>
<dbReference type="AlphaFoldDB" id="A0A7Z0A997"/>
<proteinExistence type="predicted"/>
<keyword evidence="2" id="KW-0238">DNA-binding</keyword>
<reference evidence="2 3" key="1">
    <citation type="submission" date="2020-07" db="EMBL/GenBank/DDBJ databases">
        <title>Sequencing the genomes of 1000 actinobacteria strains.</title>
        <authorList>
            <person name="Klenk H.-P."/>
        </authorList>
    </citation>
    <scope>NUCLEOTIDE SEQUENCE [LARGE SCALE GENOMIC DNA]</scope>
    <source>
        <strain evidence="2 3">DSM 26341</strain>
    </source>
</reference>
<evidence type="ECO:0000259" key="1">
    <source>
        <dbReference type="PROSITE" id="PS50995"/>
    </source>
</evidence>
<dbReference type="PANTHER" id="PTHR39515">
    <property type="entry name" value="CONSERVED PROTEIN"/>
    <property type="match status" value="1"/>
</dbReference>
<dbReference type="SMART" id="SM00347">
    <property type="entry name" value="HTH_MARR"/>
    <property type="match status" value="1"/>
</dbReference>
<dbReference type="RefSeq" id="WP_179424935.1">
    <property type="nucleotide sequence ID" value="NZ_JACBZP010000001.1"/>
</dbReference>
<keyword evidence="3" id="KW-1185">Reference proteome</keyword>
<dbReference type="Pfam" id="PF01047">
    <property type="entry name" value="MarR"/>
    <property type="match status" value="1"/>
</dbReference>
<gene>
    <name evidence="2" type="ORF">BJY26_000216</name>
</gene>
<dbReference type="PROSITE" id="PS50995">
    <property type="entry name" value="HTH_MARR_2"/>
    <property type="match status" value="1"/>
</dbReference>
<feature type="domain" description="HTH marR-type" evidence="1">
    <location>
        <begin position="11"/>
        <end position="146"/>
    </location>
</feature>
<protein>
    <submittedName>
        <fullName evidence="2">DNA-binding MarR family transcriptional regulator</fullName>
    </submittedName>
</protein>
<comment type="caution">
    <text evidence="2">The sequence shown here is derived from an EMBL/GenBank/DDBJ whole genome shotgun (WGS) entry which is preliminary data.</text>
</comment>